<keyword evidence="2" id="KW-1185">Reference proteome</keyword>
<dbReference type="EMBL" id="NIRR01000007">
    <property type="protein sequence ID" value="OWP63938.1"/>
    <property type="molecule type" value="Genomic_DNA"/>
</dbReference>
<accession>A0A246FMH3</accession>
<organism evidence="1 2">
    <name type="scientific">Hymenobacter amundsenii</name>
    <dbReference type="NCBI Taxonomy" id="2006685"/>
    <lineage>
        <taxon>Bacteria</taxon>
        <taxon>Pseudomonadati</taxon>
        <taxon>Bacteroidota</taxon>
        <taxon>Cytophagia</taxon>
        <taxon>Cytophagales</taxon>
        <taxon>Hymenobacteraceae</taxon>
        <taxon>Hymenobacter</taxon>
    </lineage>
</organism>
<dbReference type="OrthoDB" id="886955at2"/>
<comment type="caution">
    <text evidence="1">The sequence shown here is derived from an EMBL/GenBank/DDBJ whole genome shotgun (WGS) entry which is preliminary data.</text>
</comment>
<dbReference type="AlphaFoldDB" id="A0A246FMH3"/>
<sequence length="91" mass="10426">MMYVDLSTFFESDVSSIRGKQQLLANIASDSVNNKEQMSIEGNVFRLIIEYNDKKVEIWDAIMDSLGYEQEPYTSTLEDFITSLKAYNPGK</sequence>
<proteinExistence type="predicted"/>
<dbReference type="Proteomes" id="UP000197277">
    <property type="component" value="Unassembled WGS sequence"/>
</dbReference>
<protein>
    <submittedName>
        <fullName evidence="1">Uncharacterized protein</fullName>
    </submittedName>
</protein>
<gene>
    <name evidence="1" type="ORF">CDA63_06915</name>
</gene>
<reference evidence="1 2" key="1">
    <citation type="submission" date="2017-06" db="EMBL/GenBank/DDBJ databases">
        <title>Hymenobacter amundsenii sp. nov. isolated from regoliths in Antarctica.</title>
        <authorList>
            <person name="Sedlacek I."/>
            <person name="Kralova S."/>
            <person name="Pantucek R."/>
            <person name="Svec P."/>
            <person name="Holochova P."/>
            <person name="Stankova E."/>
            <person name="Vrbovska V."/>
            <person name="Busse H.-J."/>
        </authorList>
    </citation>
    <scope>NUCLEOTIDE SEQUENCE [LARGE SCALE GENOMIC DNA]</scope>
    <source>
        <strain evidence="1 2">CCM 8682</strain>
    </source>
</reference>
<name>A0A246FMH3_9BACT</name>
<evidence type="ECO:0000313" key="2">
    <source>
        <dbReference type="Proteomes" id="UP000197277"/>
    </source>
</evidence>
<dbReference type="RefSeq" id="WP_088463719.1">
    <property type="nucleotide sequence ID" value="NZ_NIRR01000007.1"/>
</dbReference>
<evidence type="ECO:0000313" key="1">
    <source>
        <dbReference type="EMBL" id="OWP63938.1"/>
    </source>
</evidence>